<accession>A0ABQ1FT22</accession>
<evidence type="ECO:0008006" key="4">
    <source>
        <dbReference type="Google" id="ProtNLM"/>
    </source>
</evidence>
<dbReference type="RefSeq" id="WP_094092919.1">
    <property type="nucleotide sequence ID" value="NZ_CP022584.1"/>
</dbReference>
<evidence type="ECO:0000313" key="3">
    <source>
        <dbReference type="Proteomes" id="UP000609323"/>
    </source>
</evidence>
<keyword evidence="1" id="KW-0560">Oxidoreductase</keyword>
<proteinExistence type="predicted"/>
<dbReference type="InterPro" id="IPR050425">
    <property type="entry name" value="NAD(P)_dehydrat-like"/>
</dbReference>
<dbReference type="Gene3D" id="3.40.50.720">
    <property type="entry name" value="NAD(P)-binding Rossmann-like Domain"/>
    <property type="match status" value="1"/>
</dbReference>
<dbReference type="Proteomes" id="UP000609323">
    <property type="component" value="Unassembled WGS sequence"/>
</dbReference>
<keyword evidence="3" id="KW-1185">Reference proteome</keyword>
<reference evidence="3" key="1">
    <citation type="journal article" date="2019" name="Int. J. Syst. Evol. Microbiol.">
        <title>The Global Catalogue of Microorganisms (GCM) 10K type strain sequencing project: providing services to taxonomists for standard genome sequencing and annotation.</title>
        <authorList>
            <consortium name="The Broad Institute Genomics Platform"/>
            <consortium name="The Broad Institute Genome Sequencing Center for Infectious Disease"/>
            <person name="Wu L."/>
            <person name="Ma J."/>
        </authorList>
    </citation>
    <scope>NUCLEOTIDE SEQUENCE [LARGE SCALE GENOMIC DNA]</scope>
    <source>
        <strain evidence="3">CGMCC 1.15044</strain>
    </source>
</reference>
<dbReference type="PANTHER" id="PTHR10366">
    <property type="entry name" value="NAD DEPENDENT EPIMERASE/DEHYDRATASE"/>
    <property type="match status" value="1"/>
</dbReference>
<protein>
    <recommendedName>
        <fullName evidence="4">NAD-dependent epimerase/dehydratase domain-containing protein</fullName>
    </recommendedName>
</protein>
<dbReference type="EMBL" id="BMHF01000003">
    <property type="protein sequence ID" value="GGA29400.1"/>
    <property type="molecule type" value="Genomic_DNA"/>
</dbReference>
<organism evidence="2 3">
    <name type="scientific">Paenibacillus physcomitrellae</name>
    <dbReference type="NCBI Taxonomy" id="1619311"/>
    <lineage>
        <taxon>Bacteria</taxon>
        <taxon>Bacillati</taxon>
        <taxon>Bacillota</taxon>
        <taxon>Bacilli</taxon>
        <taxon>Bacillales</taxon>
        <taxon>Paenibacillaceae</taxon>
        <taxon>Paenibacillus</taxon>
    </lineage>
</organism>
<comment type="caution">
    <text evidence="2">The sequence shown here is derived from an EMBL/GenBank/DDBJ whole genome shotgun (WGS) entry which is preliminary data.</text>
</comment>
<evidence type="ECO:0000313" key="2">
    <source>
        <dbReference type="EMBL" id="GGA29400.1"/>
    </source>
</evidence>
<dbReference type="InterPro" id="IPR036291">
    <property type="entry name" value="NAD(P)-bd_dom_sf"/>
</dbReference>
<dbReference type="SUPFAM" id="SSF51735">
    <property type="entry name" value="NAD(P)-binding Rossmann-fold domains"/>
    <property type="match status" value="1"/>
</dbReference>
<gene>
    <name evidence="2" type="ORF">GCM10010917_13000</name>
</gene>
<sequence length="234" mass="26520">MREGHQVVVTSSEAAVAYGHPASKVYFNEDDWTNTEIAKQDYMKSKTLAEQLAWDMARDKRLNQPEAALATVCPGQILGLSLIPWVRYSSGSLKDMAEGKTPFVFDLLSHYVDVRDCAQMHIAVMSNPGTDSNRHLSFGTKGRLTEVPGIIREEYSHLGFKPSPRTIPKFVLWGLRFVNGDVDTIYSRIGTTQIYQTKYPEVYQYQYTDLRQMVKNTLDSLLANKMLMPKSKSI</sequence>
<dbReference type="PANTHER" id="PTHR10366:SF564">
    <property type="entry name" value="STEROL-4-ALPHA-CARBOXYLATE 3-DEHYDROGENASE, DECARBOXYLATING"/>
    <property type="match status" value="1"/>
</dbReference>
<evidence type="ECO:0000256" key="1">
    <source>
        <dbReference type="ARBA" id="ARBA00023002"/>
    </source>
</evidence>
<name>A0ABQ1FT22_9BACL</name>